<name>A0A8I0JYX6_9ACTN</name>
<evidence type="ECO:0000313" key="1">
    <source>
        <dbReference type="EMBL" id="MBC9224691.1"/>
    </source>
</evidence>
<protein>
    <submittedName>
        <fullName evidence="1">Uncharacterized protein</fullName>
    </submittedName>
</protein>
<dbReference type="Proteomes" id="UP000515871">
    <property type="component" value="Chromosome"/>
</dbReference>
<reference evidence="1" key="1">
    <citation type="submission" date="2020-09" db="EMBL/GenBank/DDBJ databases">
        <title>Novel species in genus Aeromicrobium.</title>
        <authorList>
            <person name="Zhang G."/>
        </authorList>
    </citation>
    <scope>NUCLEOTIDE SEQUENCE</scope>
    <source>
        <strain evidence="3">zg-629</strain>
        <strain evidence="2">Zg-629</strain>
        <strain evidence="1">Zg-636</strain>
    </source>
</reference>
<sequence>MMSEPTPAGDDRPDAATTDEAVALLAALDDLDVAEHPQVFEAVHRVLRDHLAGTPGDRG</sequence>
<dbReference type="EMBL" id="CP060587">
    <property type="protein sequence ID" value="QNL93414.1"/>
    <property type="molecule type" value="Genomic_DNA"/>
</dbReference>
<accession>A0A8I0JYX6</accession>
<keyword evidence="3" id="KW-1185">Reference proteome</keyword>
<dbReference type="AlphaFoldDB" id="A0A8I0JYX6"/>
<evidence type="ECO:0000313" key="4">
    <source>
        <dbReference type="Proteomes" id="UP000620591"/>
    </source>
</evidence>
<organism evidence="1 4">
    <name type="scientific">Aeromicrobium senzhongii</name>
    <dbReference type="NCBI Taxonomy" id="2663859"/>
    <lineage>
        <taxon>Bacteria</taxon>
        <taxon>Bacillati</taxon>
        <taxon>Actinomycetota</taxon>
        <taxon>Actinomycetes</taxon>
        <taxon>Propionibacteriales</taxon>
        <taxon>Nocardioidaceae</taxon>
        <taxon>Aeromicrobium</taxon>
    </lineage>
</organism>
<dbReference type="EMBL" id="JACTVM010000001">
    <property type="protein sequence ID" value="MBC9224691.1"/>
    <property type="molecule type" value="Genomic_DNA"/>
</dbReference>
<proteinExistence type="predicted"/>
<evidence type="ECO:0000313" key="3">
    <source>
        <dbReference type="Proteomes" id="UP000515871"/>
    </source>
</evidence>
<gene>
    <name evidence="2" type="ORF">H9L21_09800</name>
    <name evidence="1" type="ORF">IBG24_00015</name>
</gene>
<dbReference type="Proteomes" id="UP000620591">
    <property type="component" value="Unassembled WGS sequence"/>
</dbReference>
<evidence type="ECO:0000313" key="2">
    <source>
        <dbReference type="EMBL" id="QNL93414.1"/>
    </source>
</evidence>
<dbReference type="RefSeq" id="WP_154594685.1">
    <property type="nucleotide sequence ID" value="NZ_CP060587.1"/>
</dbReference>